<organism evidence="1">
    <name type="scientific">viral metagenome</name>
    <dbReference type="NCBI Taxonomy" id="1070528"/>
    <lineage>
        <taxon>unclassified sequences</taxon>
        <taxon>metagenomes</taxon>
        <taxon>organismal metagenomes</taxon>
    </lineage>
</organism>
<dbReference type="AlphaFoldDB" id="A0A6H1ZVF8"/>
<protein>
    <submittedName>
        <fullName evidence="1">Uncharacterized protein</fullName>
    </submittedName>
</protein>
<reference evidence="1" key="1">
    <citation type="submission" date="2020-03" db="EMBL/GenBank/DDBJ databases">
        <title>The deep terrestrial virosphere.</title>
        <authorList>
            <person name="Holmfeldt K."/>
            <person name="Nilsson E."/>
            <person name="Simone D."/>
            <person name="Lopez-Fernandez M."/>
            <person name="Wu X."/>
            <person name="de Brujin I."/>
            <person name="Lundin D."/>
            <person name="Andersson A."/>
            <person name="Bertilsson S."/>
            <person name="Dopson M."/>
        </authorList>
    </citation>
    <scope>NUCLEOTIDE SEQUENCE</scope>
    <source>
        <strain evidence="2">MM415B03825</strain>
        <strain evidence="1">TM448A02008</strain>
    </source>
</reference>
<gene>
    <name evidence="2" type="ORF">MM415B03825_0011</name>
    <name evidence="1" type="ORF">TM448A02008_0011</name>
</gene>
<dbReference type="EMBL" id="MT143241">
    <property type="protein sequence ID" value="QJA94553.1"/>
    <property type="molecule type" value="Genomic_DNA"/>
</dbReference>
<evidence type="ECO:0000313" key="1">
    <source>
        <dbReference type="EMBL" id="QJA51190.1"/>
    </source>
</evidence>
<sequence>MYNRYSGDPYWTTARYNSTCGCGDTIKKGTDIFYYPNNKKALCKVCGENAYNDFRAMAQDEYMYSHG</sequence>
<proteinExistence type="predicted"/>
<dbReference type="EMBL" id="MT144243">
    <property type="protein sequence ID" value="QJA51190.1"/>
    <property type="molecule type" value="Genomic_DNA"/>
</dbReference>
<accession>A0A6H1ZVF8</accession>
<name>A0A6H1ZVF8_9ZZZZ</name>
<evidence type="ECO:0000313" key="2">
    <source>
        <dbReference type="EMBL" id="QJA94553.1"/>
    </source>
</evidence>